<name>A0A0G0ZAW6_9BACT</name>
<evidence type="ECO:0000256" key="1">
    <source>
        <dbReference type="SAM" id="MobiDB-lite"/>
    </source>
</evidence>
<evidence type="ECO:0000313" key="3">
    <source>
        <dbReference type="Proteomes" id="UP000034951"/>
    </source>
</evidence>
<comment type="caution">
    <text evidence="2">The sequence shown here is derived from an EMBL/GenBank/DDBJ whole genome shotgun (WGS) entry which is preliminary data.</text>
</comment>
<reference evidence="2 3" key="1">
    <citation type="journal article" date="2015" name="Nature">
        <title>rRNA introns, odd ribosomes, and small enigmatic genomes across a large radiation of phyla.</title>
        <authorList>
            <person name="Brown C.T."/>
            <person name="Hug L.A."/>
            <person name="Thomas B.C."/>
            <person name="Sharon I."/>
            <person name="Castelle C.J."/>
            <person name="Singh A."/>
            <person name="Wilkins M.J."/>
            <person name="Williams K.H."/>
            <person name="Banfield J.F."/>
        </authorList>
    </citation>
    <scope>NUCLEOTIDE SEQUENCE [LARGE SCALE GENOMIC DNA]</scope>
</reference>
<sequence length="103" mass="11130">MNKDNRNRLIAASLAVALMLGVVWWGRSYLWPKATTPVAAKVAKKVVKPTLKERVGALEKKAVVLDERVTIVEKRVTKLENPPTPAPPPAPPAPVIAPTPPTP</sequence>
<feature type="region of interest" description="Disordered" evidence="1">
    <location>
        <begin position="76"/>
        <end position="103"/>
    </location>
</feature>
<evidence type="ECO:0000313" key="2">
    <source>
        <dbReference type="EMBL" id="KKS45855.1"/>
    </source>
</evidence>
<proteinExistence type="predicted"/>
<dbReference type="AlphaFoldDB" id="A0A0G0ZAW6"/>
<feature type="non-terminal residue" evidence="2">
    <location>
        <position position="103"/>
    </location>
</feature>
<accession>A0A0G0ZAW6</accession>
<feature type="compositionally biased region" description="Pro residues" evidence="1">
    <location>
        <begin position="82"/>
        <end position="103"/>
    </location>
</feature>
<dbReference type="EMBL" id="LCDE01000012">
    <property type="protein sequence ID" value="KKS45855.1"/>
    <property type="molecule type" value="Genomic_DNA"/>
</dbReference>
<protein>
    <submittedName>
        <fullName evidence="2">Uncharacterized protein</fullName>
    </submittedName>
</protein>
<organism evidence="2 3">
    <name type="scientific">Candidatus Azambacteria bacterium GW2011_GWA1_42_19</name>
    <dbReference type="NCBI Taxonomy" id="1618609"/>
    <lineage>
        <taxon>Bacteria</taxon>
        <taxon>Candidatus Azamiibacteriota</taxon>
    </lineage>
</organism>
<gene>
    <name evidence="2" type="ORF">UV10_C0012G0001</name>
</gene>
<dbReference type="Proteomes" id="UP000034951">
    <property type="component" value="Unassembled WGS sequence"/>
</dbReference>